<name>A0A8J6IY38_9FIRM</name>
<dbReference type="Proteomes" id="UP000602260">
    <property type="component" value="Unassembled WGS sequence"/>
</dbReference>
<feature type="domain" description="GIY-YIG" evidence="3">
    <location>
        <begin position="1"/>
        <end position="76"/>
    </location>
</feature>
<keyword evidence="5" id="KW-1185">Reference proteome</keyword>
<evidence type="ECO:0000256" key="2">
    <source>
        <dbReference type="SAM" id="MobiDB-lite"/>
    </source>
</evidence>
<protein>
    <submittedName>
        <fullName evidence="4">GIY-YIG nuclease family protein</fullName>
    </submittedName>
</protein>
<reference evidence="4" key="1">
    <citation type="submission" date="2020-08" db="EMBL/GenBank/DDBJ databases">
        <title>Genome public.</title>
        <authorList>
            <person name="Liu C."/>
            <person name="Sun Q."/>
        </authorList>
    </citation>
    <scope>NUCLEOTIDE SEQUENCE</scope>
    <source>
        <strain evidence="4">BX5</strain>
    </source>
</reference>
<dbReference type="InterPro" id="IPR000305">
    <property type="entry name" value="GIY-YIG_endonuc"/>
</dbReference>
<dbReference type="CDD" id="cd10456">
    <property type="entry name" value="GIY-YIG_UPF0213"/>
    <property type="match status" value="1"/>
</dbReference>
<comment type="caution">
    <text evidence="4">The sequence shown here is derived from an EMBL/GenBank/DDBJ whole genome shotgun (WGS) entry which is preliminary data.</text>
</comment>
<accession>A0A8J6IY38</accession>
<dbReference type="PANTHER" id="PTHR34477:SF1">
    <property type="entry name" value="UPF0213 PROTEIN YHBQ"/>
    <property type="match status" value="1"/>
</dbReference>
<dbReference type="AlphaFoldDB" id="A0A8J6IY38"/>
<evidence type="ECO:0000313" key="4">
    <source>
        <dbReference type="EMBL" id="MBC5717220.1"/>
    </source>
</evidence>
<dbReference type="InterPro" id="IPR035901">
    <property type="entry name" value="GIY-YIG_endonuc_sf"/>
</dbReference>
<organism evidence="4 5">
    <name type="scientific">Flintibacter faecis</name>
    <dbReference type="NCBI Taxonomy" id="2763047"/>
    <lineage>
        <taxon>Bacteria</taxon>
        <taxon>Bacillati</taxon>
        <taxon>Bacillota</taxon>
        <taxon>Clostridia</taxon>
        <taxon>Eubacteriales</taxon>
        <taxon>Flintibacter</taxon>
    </lineage>
</organism>
<proteinExistence type="inferred from homology"/>
<dbReference type="Gene3D" id="3.40.1440.10">
    <property type="entry name" value="GIY-YIG endonuclease"/>
    <property type="match status" value="1"/>
</dbReference>
<dbReference type="PROSITE" id="PS50164">
    <property type="entry name" value="GIY_YIG"/>
    <property type="match status" value="1"/>
</dbReference>
<dbReference type="PANTHER" id="PTHR34477">
    <property type="entry name" value="UPF0213 PROTEIN YHBQ"/>
    <property type="match status" value="1"/>
</dbReference>
<dbReference type="InterPro" id="IPR050190">
    <property type="entry name" value="UPF0213_domain"/>
</dbReference>
<evidence type="ECO:0000313" key="5">
    <source>
        <dbReference type="Proteomes" id="UP000602260"/>
    </source>
</evidence>
<gene>
    <name evidence="4" type="ORF">H8S55_07795</name>
</gene>
<dbReference type="EMBL" id="JACOPN010000004">
    <property type="protein sequence ID" value="MBC5717220.1"/>
    <property type="molecule type" value="Genomic_DNA"/>
</dbReference>
<evidence type="ECO:0000259" key="3">
    <source>
        <dbReference type="PROSITE" id="PS50164"/>
    </source>
</evidence>
<dbReference type="SUPFAM" id="SSF82771">
    <property type="entry name" value="GIY-YIG endonuclease"/>
    <property type="match status" value="1"/>
</dbReference>
<feature type="region of interest" description="Disordered" evidence="2">
    <location>
        <begin position="73"/>
        <end position="100"/>
    </location>
</feature>
<sequence length="118" mass="13540">MGWYVYMLLCGDGTLYTGMTDNVERRLKAHQMGQGAKYTRGRGPLTLVYVQEQPSRSAALRREYQIKRLSRPQKDTLRSGWAGEPNRCQTEKETAPKAISPKRCSNSLDWVDVCKDRQ</sequence>
<evidence type="ECO:0000256" key="1">
    <source>
        <dbReference type="ARBA" id="ARBA00007435"/>
    </source>
</evidence>
<dbReference type="Pfam" id="PF01541">
    <property type="entry name" value="GIY-YIG"/>
    <property type="match status" value="1"/>
</dbReference>
<comment type="similarity">
    <text evidence="1">Belongs to the UPF0213 family.</text>
</comment>